<evidence type="ECO:0000313" key="5">
    <source>
        <dbReference type="EMBL" id="AKH14017.1"/>
    </source>
</evidence>
<dbReference type="Gene3D" id="2.10.60.10">
    <property type="entry name" value="CD59"/>
    <property type="match status" value="2"/>
</dbReference>
<dbReference type="SUPFAM" id="SSF57302">
    <property type="entry name" value="Snake toxin-like"/>
    <property type="match status" value="2"/>
</dbReference>
<dbReference type="PANTHER" id="PTHR20914:SF9">
    <property type="entry name" value="COILED, ISOFORM A"/>
    <property type="match status" value="1"/>
</dbReference>
<dbReference type="InterPro" id="IPR050918">
    <property type="entry name" value="CNF-like_PLA2_Inhibitor"/>
</dbReference>
<dbReference type="AlphaFoldDB" id="A0A0F7JJU4"/>
<keyword evidence="3" id="KW-0732">Signal</keyword>
<dbReference type="EMBL" id="KP849582">
    <property type="protein sequence ID" value="AKH14017.1"/>
    <property type="molecule type" value="mRNA"/>
</dbReference>
<evidence type="ECO:0000256" key="2">
    <source>
        <dbReference type="ARBA" id="ARBA00022525"/>
    </source>
</evidence>
<dbReference type="GO" id="GO:0005576">
    <property type="term" value="C:extracellular region"/>
    <property type="evidence" value="ECO:0007669"/>
    <property type="project" value="UniProtKB-SubCell"/>
</dbReference>
<feature type="domain" description="UPAR/Ly6" evidence="4">
    <location>
        <begin position="116"/>
        <end position="175"/>
    </location>
</feature>
<sequence length="192" mass="21236">MRFFTAGASLFLVFIAAGIAIKCRVCRDRASEDCSGKLVKCHKTVKSCSTIITEFKFEGLDQINSVYKNCSGSRSKTVMYRSAVSNGFYQLRVKVCRKNGCNKKPLKLPPLNRTLNGVRCPTCNVTGAMTCEADGVVECVGRMTKCIYMAATFHRPGSPPVAYRGCSSLKKKKQYPQPLRHKNMTVEISKGI</sequence>
<keyword evidence="2" id="KW-0964">Secreted</keyword>
<comment type="subcellular location">
    <subcellularLocation>
        <location evidence="1">Secreted</location>
    </subcellularLocation>
</comment>
<dbReference type="PANTHER" id="PTHR20914">
    <property type="entry name" value="LY6/PLAUR DOMAIN-CONTAINING PROTEIN 8"/>
    <property type="match status" value="1"/>
</dbReference>
<proteinExistence type="evidence at transcript level"/>
<dbReference type="Pfam" id="PF00021">
    <property type="entry name" value="UPAR_LY6"/>
    <property type="match status" value="2"/>
</dbReference>
<dbReference type="CDD" id="cd23572">
    <property type="entry name" value="TFP_LU_ECD_PINLYP_rpt2"/>
    <property type="match status" value="1"/>
</dbReference>
<reference evidence="5" key="1">
    <citation type="journal article" date="2015" name="BMC Evol. Biol.">
        <title>High pheromone diversity in the male cheek gland of the red-spotted newt Notophthalmus viridescens (Salamandridae).</title>
        <authorList>
            <person name="Janssenswillen S."/>
            <person name="Willaert B."/>
            <person name="Treer D."/>
            <person name="Vandebergh W."/>
            <person name="Bossuyt F."/>
            <person name="Van Bocxlaer I."/>
        </authorList>
    </citation>
    <scope>NUCLEOTIDE SEQUENCE</scope>
    <source>
        <tissue evidence="5">Abdominal gland</tissue>
    </source>
</reference>
<evidence type="ECO:0000256" key="3">
    <source>
        <dbReference type="SAM" id="SignalP"/>
    </source>
</evidence>
<dbReference type="InterPro" id="IPR016054">
    <property type="entry name" value="LY6_UPA_recep-like"/>
</dbReference>
<dbReference type="InterPro" id="IPR045860">
    <property type="entry name" value="Snake_toxin-like_sf"/>
</dbReference>
<feature type="domain" description="UPAR/Ly6" evidence="4">
    <location>
        <begin position="21"/>
        <end position="103"/>
    </location>
</feature>
<evidence type="ECO:0000259" key="4">
    <source>
        <dbReference type="Pfam" id="PF00021"/>
    </source>
</evidence>
<protein>
    <submittedName>
        <fullName evidence="5">Sodefrin-like factor</fullName>
    </submittedName>
</protein>
<feature type="signal peptide" evidence="3">
    <location>
        <begin position="1"/>
        <end position="20"/>
    </location>
</feature>
<evidence type="ECO:0000256" key="1">
    <source>
        <dbReference type="ARBA" id="ARBA00004613"/>
    </source>
</evidence>
<organism evidence="5">
    <name type="scientific">Ichthyosaura alpestris</name>
    <name type="common">Alpine newt</name>
    <name type="synonym">Mesotriton alpestris</name>
    <dbReference type="NCBI Taxonomy" id="54263"/>
    <lineage>
        <taxon>Eukaryota</taxon>
        <taxon>Metazoa</taxon>
        <taxon>Chordata</taxon>
        <taxon>Craniata</taxon>
        <taxon>Vertebrata</taxon>
        <taxon>Euteleostomi</taxon>
        <taxon>Amphibia</taxon>
        <taxon>Batrachia</taxon>
        <taxon>Caudata</taxon>
        <taxon>Salamandroidea</taxon>
        <taxon>Salamandridae</taxon>
        <taxon>Pleurodelinae</taxon>
        <taxon>Ichthyosaura</taxon>
    </lineage>
</organism>
<accession>A0A0F7JJU4</accession>
<feature type="chain" id="PRO_5002517013" evidence="3">
    <location>
        <begin position="21"/>
        <end position="192"/>
    </location>
</feature>
<name>A0A0F7JJU4_ICHAP</name>